<dbReference type="SUPFAM" id="SSF46785">
    <property type="entry name" value="Winged helix' DNA-binding domain"/>
    <property type="match status" value="1"/>
</dbReference>
<dbReference type="PROSITE" id="PS51078">
    <property type="entry name" value="ICLR_ED"/>
    <property type="match status" value="1"/>
</dbReference>
<dbReference type="SUPFAM" id="SSF55781">
    <property type="entry name" value="GAF domain-like"/>
    <property type="match status" value="1"/>
</dbReference>
<accession>A0AAJ5X5A5</accession>
<dbReference type="Proteomes" id="UP001218362">
    <property type="component" value="Chromosome"/>
</dbReference>
<dbReference type="PANTHER" id="PTHR30136">
    <property type="entry name" value="HELIX-TURN-HELIX TRANSCRIPTIONAL REGULATOR, ICLR FAMILY"/>
    <property type="match status" value="1"/>
</dbReference>
<name>A0AAJ5X5A5_9SPHN</name>
<keyword evidence="1" id="KW-0805">Transcription regulation</keyword>
<sequence>MSKIVDRTLDFFELFAEQKRTLSLSEIAKLLGIPVSSCHDVLQALIRRGYIYELALRAGYYPTGRLYNLAEAIVDHDPLLLRAELAMDALAVSVGETVALAKASDLELSYVMVKESNHQLRFSVRVGDGVRSLYATSAGKALLGSLDDKAREAVIGRLKLEQFTPVTITDKDRLRQDIALANERGWYLNDEESALDAMTLSASFRWRNVLYVLTVAGPKSRVSSKRDEIIASLVETCRQLSA</sequence>
<organism evidence="6 7">
    <name type="scientific">Candidatus Andeanibacterium colombiense</name>
    <dbReference type="NCBI Taxonomy" id="3121345"/>
    <lineage>
        <taxon>Bacteria</taxon>
        <taxon>Pseudomonadati</taxon>
        <taxon>Pseudomonadota</taxon>
        <taxon>Alphaproteobacteria</taxon>
        <taxon>Sphingomonadales</taxon>
        <taxon>Sphingomonadaceae</taxon>
        <taxon>Candidatus Andeanibacterium</taxon>
    </lineage>
</organism>
<feature type="domain" description="IclR-ED" evidence="5">
    <location>
        <begin position="65"/>
        <end position="242"/>
    </location>
</feature>
<dbReference type="InterPro" id="IPR029016">
    <property type="entry name" value="GAF-like_dom_sf"/>
</dbReference>
<dbReference type="Gene3D" id="3.30.450.40">
    <property type="match status" value="1"/>
</dbReference>
<dbReference type="PROSITE" id="PS51077">
    <property type="entry name" value="HTH_ICLR"/>
    <property type="match status" value="1"/>
</dbReference>
<dbReference type="GO" id="GO:0003700">
    <property type="term" value="F:DNA-binding transcription factor activity"/>
    <property type="evidence" value="ECO:0007669"/>
    <property type="project" value="TreeGrafter"/>
</dbReference>
<evidence type="ECO:0000313" key="7">
    <source>
        <dbReference type="Proteomes" id="UP001218362"/>
    </source>
</evidence>
<dbReference type="KEGG" id="acob:P0Y56_14805"/>
<feature type="domain" description="HTH iclR-type" evidence="4">
    <location>
        <begin position="2"/>
        <end position="65"/>
    </location>
</feature>
<dbReference type="InterPro" id="IPR050707">
    <property type="entry name" value="HTH_MetabolicPath_Reg"/>
</dbReference>
<dbReference type="AlphaFoldDB" id="A0AAJ5X5A5"/>
<dbReference type="InterPro" id="IPR036390">
    <property type="entry name" value="WH_DNA-bd_sf"/>
</dbReference>
<dbReference type="InterPro" id="IPR036388">
    <property type="entry name" value="WH-like_DNA-bd_sf"/>
</dbReference>
<evidence type="ECO:0000256" key="1">
    <source>
        <dbReference type="ARBA" id="ARBA00023015"/>
    </source>
</evidence>
<dbReference type="Gene3D" id="1.10.10.10">
    <property type="entry name" value="Winged helix-like DNA-binding domain superfamily/Winged helix DNA-binding domain"/>
    <property type="match status" value="1"/>
</dbReference>
<dbReference type="Pfam" id="PF09339">
    <property type="entry name" value="HTH_IclR"/>
    <property type="match status" value="1"/>
</dbReference>
<dbReference type="Pfam" id="PF01614">
    <property type="entry name" value="IclR_C"/>
    <property type="match status" value="1"/>
</dbReference>
<evidence type="ECO:0000256" key="2">
    <source>
        <dbReference type="ARBA" id="ARBA00023125"/>
    </source>
</evidence>
<evidence type="ECO:0000256" key="3">
    <source>
        <dbReference type="ARBA" id="ARBA00023163"/>
    </source>
</evidence>
<protein>
    <submittedName>
        <fullName evidence="6">IclR family transcriptional regulator</fullName>
    </submittedName>
</protein>
<dbReference type="PANTHER" id="PTHR30136:SF35">
    <property type="entry name" value="HTH-TYPE TRANSCRIPTIONAL REGULATOR RV1719"/>
    <property type="match status" value="1"/>
</dbReference>
<evidence type="ECO:0000259" key="4">
    <source>
        <dbReference type="PROSITE" id="PS51077"/>
    </source>
</evidence>
<keyword evidence="3" id="KW-0804">Transcription</keyword>
<gene>
    <name evidence="6" type="ORF">P0Y56_14805</name>
</gene>
<evidence type="ECO:0000259" key="5">
    <source>
        <dbReference type="PROSITE" id="PS51078"/>
    </source>
</evidence>
<keyword evidence="2" id="KW-0238">DNA-binding</keyword>
<dbReference type="EMBL" id="CP119316">
    <property type="protein sequence ID" value="WEK46265.1"/>
    <property type="molecule type" value="Genomic_DNA"/>
</dbReference>
<evidence type="ECO:0000313" key="6">
    <source>
        <dbReference type="EMBL" id="WEK46265.1"/>
    </source>
</evidence>
<dbReference type="InterPro" id="IPR005471">
    <property type="entry name" value="Tscrpt_reg_IclR_N"/>
</dbReference>
<dbReference type="InterPro" id="IPR014757">
    <property type="entry name" value="Tscrpt_reg_IclR_C"/>
</dbReference>
<reference evidence="6" key="1">
    <citation type="submission" date="2023-03" db="EMBL/GenBank/DDBJ databases">
        <title>Andean soil-derived lignocellulolytic bacterial consortium as a source of novel taxa and putative plastic-active enzymes.</title>
        <authorList>
            <person name="Diaz-Garcia L."/>
            <person name="Chuvochina M."/>
            <person name="Feuerriegel G."/>
            <person name="Bunk B."/>
            <person name="Sproer C."/>
            <person name="Streit W.R."/>
            <person name="Rodriguez L.M."/>
            <person name="Overmann J."/>
            <person name="Jimenez D.J."/>
        </authorList>
    </citation>
    <scope>NUCLEOTIDE SEQUENCE</scope>
    <source>
        <strain evidence="6">MAG 26</strain>
    </source>
</reference>
<dbReference type="GO" id="GO:0003677">
    <property type="term" value="F:DNA binding"/>
    <property type="evidence" value="ECO:0007669"/>
    <property type="project" value="UniProtKB-KW"/>
</dbReference>
<proteinExistence type="predicted"/>
<dbReference type="GO" id="GO:0045892">
    <property type="term" value="P:negative regulation of DNA-templated transcription"/>
    <property type="evidence" value="ECO:0007669"/>
    <property type="project" value="TreeGrafter"/>
</dbReference>